<proteinExistence type="predicted"/>
<gene>
    <name evidence="2" type="ORF">CR513_32776</name>
</gene>
<feature type="region of interest" description="Disordered" evidence="1">
    <location>
        <begin position="1"/>
        <end position="55"/>
    </location>
</feature>
<keyword evidence="3" id="KW-1185">Reference proteome</keyword>
<sequence>MVQKDAQSMNDKIEALSIIKEDSSGRGNYSDHGRSSHSSREERRKRHERHRRDESMRELKVEQVIISFDIQGRKWVKLVILALEDYAFIWWTSMMDDIRRGSKSVEEYHEEMETNLLRAQIREREDAIMARFSWFRKVSASISKGRDAIEEEDCL</sequence>
<evidence type="ECO:0000313" key="3">
    <source>
        <dbReference type="Proteomes" id="UP000257109"/>
    </source>
</evidence>
<feature type="non-terminal residue" evidence="2">
    <location>
        <position position="1"/>
    </location>
</feature>
<evidence type="ECO:0000256" key="1">
    <source>
        <dbReference type="SAM" id="MobiDB-lite"/>
    </source>
</evidence>
<dbReference type="AlphaFoldDB" id="A0A371G5Y7"/>
<feature type="compositionally biased region" description="Polar residues" evidence="1">
    <location>
        <begin position="1"/>
        <end position="10"/>
    </location>
</feature>
<accession>A0A371G5Y7</accession>
<organism evidence="2 3">
    <name type="scientific">Mucuna pruriens</name>
    <name type="common">Velvet bean</name>
    <name type="synonym">Dolichos pruriens</name>
    <dbReference type="NCBI Taxonomy" id="157652"/>
    <lineage>
        <taxon>Eukaryota</taxon>
        <taxon>Viridiplantae</taxon>
        <taxon>Streptophyta</taxon>
        <taxon>Embryophyta</taxon>
        <taxon>Tracheophyta</taxon>
        <taxon>Spermatophyta</taxon>
        <taxon>Magnoliopsida</taxon>
        <taxon>eudicotyledons</taxon>
        <taxon>Gunneridae</taxon>
        <taxon>Pentapetalae</taxon>
        <taxon>rosids</taxon>
        <taxon>fabids</taxon>
        <taxon>Fabales</taxon>
        <taxon>Fabaceae</taxon>
        <taxon>Papilionoideae</taxon>
        <taxon>50 kb inversion clade</taxon>
        <taxon>NPAAA clade</taxon>
        <taxon>indigoferoid/millettioid clade</taxon>
        <taxon>Phaseoleae</taxon>
        <taxon>Mucuna</taxon>
    </lineage>
</organism>
<dbReference type="Proteomes" id="UP000257109">
    <property type="component" value="Unassembled WGS sequence"/>
</dbReference>
<dbReference type="EMBL" id="QJKJ01006653">
    <property type="protein sequence ID" value="RDX85954.1"/>
    <property type="molecule type" value="Genomic_DNA"/>
</dbReference>
<comment type="caution">
    <text evidence="2">The sequence shown here is derived from an EMBL/GenBank/DDBJ whole genome shotgun (WGS) entry which is preliminary data.</text>
</comment>
<evidence type="ECO:0008006" key="4">
    <source>
        <dbReference type="Google" id="ProtNLM"/>
    </source>
</evidence>
<protein>
    <recommendedName>
        <fullName evidence="4">Retrotransposon gag domain-containing protein</fullName>
    </recommendedName>
</protein>
<reference evidence="2" key="1">
    <citation type="submission" date="2018-05" db="EMBL/GenBank/DDBJ databases">
        <title>Draft genome of Mucuna pruriens seed.</title>
        <authorList>
            <person name="Nnadi N.E."/>
            <person name="Vos R."/>
            <person name="Hasami M.H."/>
            <person name="Devisetty U.K."/>
            <person name="Aguiy J.C."/>
        </authorList>
    </citation>
    <scope>NUCLEOTIDE SEQUENCE [LARGE SCALE GENOMIC DNA]</scope>
    <source>
        <strain evidence="2">JCA_2017</strain>
    </source>
</reference>
<feature type="compositionally biased region" description="Basic and acidic residues" evidence="1">
    <location>
        <begin position="11"/>
        <end position="42"/>
    </location>
</feature>
<name>A0A371G5Y7_MUCPR</name>
<dbReference type="OrthoDB" id="1934635at2759"/>
<evidence type="ECO:0000313" key="2">
    <source>
        <dbReference type="EMBL" id="RDX85954.1"/>
    </source>
</evidence>